<evidence type="ECO:0000313" key="2">
    <source>
        <dbReference type="EMBL" id="MEJ5195824.1"/>
    </source>
</evidence>
<name>A0AB35Y945_9FIRM</name>
<feature type="transmembrane region" description="Helical" evidence="1">
    <location>
        <begin position="40"/>
        <end position="61"/>
    </location>
</feature>
<evidence type="ECO:0000313" key="3">
    <source>
        <dbReference type="Proteomes" id="UP001373196"/>
    </source>
</evidence>
<sequence length="87" mass="9749">MKSRKKKREFSKIIITIVGAVTLVVSAFTMAVVWKTSDTAPLAYLIPSVFGELATATGFYFSKAKAENRIKLRKLYGPEIYNDTKEV</sequence>
<accession>A0AB35Y945</accession>
<reference evidence="2" key="1">
    <citation type="submission" date="2024-03" db="EMBL/GenBank/DDBJ databases">
        <authorList>
            <person name="Plomp N."/>
            <person name="Harmsen H.J."/>
        </authorList>
    </citation>
    <scope>NUCLEOTIDE SEQUENCE</scope>
    <source>
        <strain evidence="2">HTF-128</strain>
    </source>
</reference>
<dbReference type="AlphaFoldDB" id="A0AB35Y945"/>
<proteinExistence type="predicted"/>
<keyword evidence="1" id="KW-0472">Membrane</keyword>
<gene>
    <name evidence="2" type="ORF">WF834_06460</name>
</gene>
<dbReference type="EMBL" id="JBBFGL010000005">
    <property type="protein sequence ID" value="MEJ5195824.1"/>
    <property type="molecule type" value="Genomic_DNA"/>
</dbReference>
<protein>
    <submittedName>
        <fullName evidence="2">Uncharacterized protein</fullName>
    </submittedName>
</protein>
<feature type="transmembrane region" description="Helical" evidence="1">
    <location>
        <begin position="12"/>
        <end position="34"/>
    </location>
</feature>
<dbReference type="RefSeq" id="WP_178848599.1">
    <property type="nucleotide sequence ID" value="NZ_JBBFGL010000005.1"/>
</dbReference>
<dbReference type="Proteomes" id="UP001373196">
    <property type="component" value="Unassembled WGS sequence"/>
</dbReference>
<comment type="caution">
    <text evidence="2">The sequence shown here is derived from an EMBL/GenBank/DDBJ whole genome shotgun (WGS) entry which is preliminary data.</text>
</comment>
<keyword evidence="1" id="KW-0812">Transmembrane</keyword>
<organism evidence="2 3">
    <name type="scientific">Faecalibacterium wellingii</name>
    <dbReference type="NCBI Taxonomy" id="2929491"/>
    <lineage>
        <taxon>Bacteria</taxon>
        <taxon>Bacillati</taxon>
        <taxon>Bacillota</taxon>
        <taxon>Clostridia</taxon>
        <taxon>Eubacteriales</taxon>
        <taxon>Oscillospiraceae</taxon>
        <taxon>Faecalibacterium</taxon>
    </lineage>
</organism>
<keyword evidence="1" id="KW-1133">Transmembrane helix</keyword>
<evidence type="ECO:0000256" key="1">
    <source>
        <dbReference type="SAM" id="Phobius"/>
    </source>
</evidence>